<dbReference type="OrthoDB" id="407432at2759"/>
<dbReference type="STRING" id="164328.H3GUA5"/>
<comment type="cofactor">
    <cofactor evidence="2">
        <name>Mg(2+)</name>
        <dbReference type="ChEBI" id="CHEBI:18420"/>
    </cofactor>
</comment>
<dbReference type="EnsemblProtists" id="Phyra80790">
    <property type="protein sequence ID" value="Phyra80790"/>
    <property type="gene ID" value="Phyra80790"/>
</dbReference>
<keyword evidence="7" id="KW-0460">Magnesium</keyword>
<dbReference type="Pfam" id="PF22600">
    <property type="entry name" value="MTPAP-like_central"/>
    <property type="match status" value="1"/>
</dbReference>
<organism evidence="10 11">
    <name type="scientific">Phytophthora ramorum</name>
    <name type="common">Sudden oak death agent</name>
    <dbReference type="NCBI Taxonomy" id="164328"/>
    <lineage>
        <taxon>Eukaryota</taxon>
        <taxon>Sar</taxon>
        <taxon>Stramenopiles</taxon>
        <taxon>Oomycota</taxon>
        <taxon>Peronosporomycetes</taxon>
        <taxon>Peronosporales</taxon>
        <taxon>Peronosporaceae</taxon>
        <taxon>Phytophthora</taxon>
    </lineage>
</organism>
<dbReference type="GO" id="GO:0016779">
    <property type="term" value="F:nucleotidyltransferase activity"/>
    <property type="evidence" value="ECO:0000318"/>
    <property type="project" value="GO_Central"/>
</dbReference>
<evidence type="ECO:0000259" key="8">
    <source>
        <dbReference type="Pfam" id="PF03828"/>
    </source>
</evidence>
<evidence type="ECO:0000256" key="5">
    <source>
        <dbReference type="ARBA" id="ARBA00022679"/>
    </source>
</evidence>
<keyword evidence="4" id="KW-0963">Cytoplasm</keyword>
<accession>H3GUA5</accession>
<dbReference type="VEuPathDB" id="FungiDB:KRP22_10101"/>
<dbReference type="RefSeq" id="XP_067746316.1">
    <property type="nucleotide sequence ID" value="XM_067892013.1"/>
</dbReference>
<dbReference type="eggNOG" id="KOG2277">
    <property type="taxonomic scope" value="Eukaryota"/>
</dbReference>
<comment type="subcellular location">
    <subcellularLocation>
        <location evidence="3">Cytoplasm</location>
    </subcellularLocation>
</comment>
<reference evidence="10" key="2">
    <citation type="submission" date="2015-06" db="UniProtKB">
        <authorList>
            <consortium name="EnsemblProtists"/>
        </authorList>
    </citation>
    <scope>IDENTIFICATION</scope>
    <source>
        <strain evidence="10">Pr102</strain>
    </source>
</reference>
<evidence type="ECO:0000256" key="1">
    <source>
        <dbReference type="ARBA" id="ARBA00001936"/>
    </source>
</evidence>
<dbReference type="InParanoid" id="H3GUA5"/>
<proteinExistence type="predicted"/>
<dbReference type="GO" id="GO:0031123">
    <property type="term" value="P:RNA 3'-end processing"/>
    <property type="evidence" value="ECO:0000318"/>
    <property type="project" value="GO_Central"/>
</dbReference>
<evidence type="ECO:0000256" key="3">
    <source>
        <dbReference type="ARBA" id="ARBA00004496"/>
    </source>
</evidence>
<dbReference type="EMBL" id="DS566049">
    <property type="status" value="NOT_ANNOTATED_CDS"/>
    <property type="molecule type" value="Genomic_DNA"/>
</dbReference>
<dbReference type="InterPro" id="IPR054708">
    <property type="entry name" value="MTPAP-like_central"/>
</dbReference>
<dbReference type="SUPFAM" id="SSF81631">
    <property type="entry name" value="PAP/OAS1 substrate-binding domain"/>
    <property type="match status" value="1"/>
</dbReference>
<dbReference type="AlphaFoldDB" id="H3GUA5"/>
<dbReference type="Gene3D" id="3.30.460.10">
    <property type="entry name" value="Beta Polymerase, domain 2"/>
    <property type="match status" value="1"/>
</dbReference>
<evidence type="ECO:0000313" key="10">
    <source>
        <dbReference type="EnsemblProtists" id="Phyra80790"/>
    </source>
</evidence>
<evidence type="ECO:0000256" key="4">
    <source>
        <dbReference type="ARBA" id="ARBA00022490"/>
    </source>
</evidence>
<comment type="cofactor">
    <cofactor evidence="1">
        <name>Mn(2+)</name>
        <dbReference type="ChEBI" id="CHEBI:29035"/>
    </cofactor>
</comment>
<dbReference type="Gene3D" id="1.10.1410.10">
    <property type="match status" value="1"/>
</dbReference>
<evidence type="ECO:0000256" key="6">
    <source>
        <dbReference type="ARBA" id="ARBA00022723"/>
    </source>
</evidence>
<dbReference type="Pfam" id="PF03828">
    <property type="entry name" value="PAP_assoc"/>
    <property type="match status" value="1"/>
</dbReference>
<evidence type="ECO:0000256" key="7">
    <source>
        <dbReference type="ARBA" id="ARBA00022842"/>
    </source>
</evidence>
<dbReference type="InterPro" id="IPR043519">
    <property type="entry name" value="NT_sf"/>
</dbReference>
<dbReference type="HOGENOM" id="CLU_007361_0_0_1"/>
<dbReference type="GO" id="GO:0005737">
    <property type="term" value="C:cytoplasm"/>
    <property type="evidence" value="ECO:0007669"/>
    <property type="project" value="UniProtKB-SubCell"/>
</dbReference>
<protein>
    <submittedName>
        <fullName evidence="10">Uncharacterized protein</fullName>
    </submittedName>
</protein>
<feature type="domain" description="PAP-associated" evidence="8">
    <location>
        <begin position="548"/>
        <end position="603"/>
    </location>
</feature>
<dbReference type="VEuPathDB" id="FungiDB:KRP23_6782"/>
<keyword evidence="11" id="KW-1185">Reference proteome</keyword>
<dbReference type="GO" id="GO:0046872">
    <property type="term" value="F:metal ion binding"/>
    <property type="evidence" value="ECO:0007669"/>
    <property type="project" value="UniProtKB-KW"/>
</dbReference>
<keyword evidence="5" id="KW-0808">Transferase</keyword>
<dbReference type="InterPro" id="IPR002058">
    <property type="entry name" value="PAP_assoc"/>
</dbReference>
<feature type="domain" description="Poly(A) RNA polymerase mitochondrial-like central palm" evidence="9">
    <location>
        <begin position="217"/>
        <end position="448"/>
    </location>
</feature>
<dbReference type="SUPFAM" id="SSF81301">
    <property type="entry name" value="Nucleotidyltransferase"/>
    <property type="match status" value="1"/>
</dbReference>
<name>H3GUA5_PHYRM</name>
<evidence type="ECO:0000313" key="11">
    <source>
        <dbReference type="Proteomes" id="UP000005238"/>
    </source>
</evidence>
<dbReference type="Proteomes" id="UP000005238">
    <property type="component" value="Unassembled WGS sequence"/>
</dbReference>
<evidence type="ECO:0000256" key="2">
    <source>
        <dbReference type="ARBA" id="ARBA00001946"/>
    </source>
</evidence>
<dbReference type="PANTHER" id="PTHR12271">
    <property type="entry name" value="POLY A POLYMERASE CID PAP -RELATED"/>
    <property type="match status" value="1"/>
</dbReference>
<sequence>MSRADAYRDTAWFKAAEGDIVFFQWLLDRCFELCDVKPTQSEQVAQNLYDWFKLRQTLRLELGLTSTEAEPQQEVKKPLWAAEKIVEEVGGALQMLRQELEDENSTNPLEVSKLEREVVAEVVQDATELLLSRATREDEVLLLGWLEILDGGGGFWLWEGQSRDAGQEACEQVEGFLELLQNSVSGSENEISVPKVPLDAETLWASEVQRIEGMSLEEEEKREAVAQEIEFMLLYDLDACSEWRVKVFGSSKSRFGSPASDLDMCLFTSLNDYFPSEVLGFYYLKRLMEQKVWDSDNVLVATIERVEQLKKARQQILEAIKTLYNVKDPKHRQVAPLFVFHMQLLVEALDGELDQLNLNARSRLGVFTNSHFVQKELLRVSKRRKNDLFELKSMLECSSACTIDAVASHARVPVLRFRYMRNGVEYKCDLCFDNELGMRNTRLLRAYADFDDRARELGLAVKHWAKQRGIADTASGFLSSYSFVLLSIYYLQIVHVLPNLQDPKLVELAKVSPEYYDSESTAVCEDRDIAHSYHKQVSPDSNYLDASLPALLLGFFKFYATQFDYLKHVVTIRSPEKSTLKTSQWGRKSKMWRMSIQDPLQTSRDVGGVLHFSAQRKFTHELRRAHKMLDQGESFLDAVCLKQE</sequence>
<dbReference type="GeneID" id="94227817"/>
<reference evidence="11" key="1">
    <citation type="journal article" date="2006" name="Science">
        <title>Phytophthora genome sequences uncover evolutionary origins and mechanisms of pathogenesis.</title>
        <authorList>
            <person name="Tyler B.M."/>
            <person name="Tripathy S."/>
            <person name="Zhang X."/>
            <person name="Dehal P."/>
            <person name="Jiang R.H."/>
            <person name="Aerts A."/>
            <person name="Arredondo F.D."/>
            <person name="Baxter L."/>
            <person name="Bensasson D."/>
            <person name="Beynon J.L."/>
            <person name="Chapman J."/>
            <person name="Damasceno C.M."/>
            <person name="Dorrance A.E."/>
            <person name="Dou D."/>
            <person name="Dickerman A.W."/>
            <person name="Dubchak I.L."/>
            <person name="Garbelotto M."/>
            <person name="Gijzen M."/>
            <person name="Gordon S.G."/>
            <person name="Govers F."/>
            <person name="Grunwald N.J."/>
            <person name="Huang W."/>
            <person name="Ivors K.L."/>
            <person name="Jones R.W."/>
            <person name="Kamoun S."/>
            <person name="Krampis K."/>
            <person name="Lamour K.H."/>
            <person name="Lee M.K."/>
            <person name="McDonald W.H."/>
            <person name="Medina M."/>
            <person name="Meijer H.J."/>
            <person name="Nordberg E.K."/>
            <person name="Maclean D.J."/>
            <person name="Ospina-Giraldo M.D."/>
            <person name="Morris P.F."/>
            <person name="Phuntumart V."/>
            <person name="Putnam N.H."/>
            <person name="Rash S."/>
            <person name="Rose J.K."/>
            <person name="Sakihama Y."/>
            <person name="Salamov A.A."/>
            <person name="Savidor A."/>
            <person name="Scheuring C.F."/>
            <person name="Smith B.M."/>
            <person name="Sobral B.W."/>
            <person name="Terry A."/>
            <person name="Torto-Alalibo T.A."/>
            <person name="Win J."/>
            <person name="Xu Z."/>
            <person name="Zhang H."/>
            <person name="Grigoriev I.V."/>
            <person name="Rokhsar D.S."/>
            <person name="Boore J.L."/>
        </authorList>
    </citation>
    <scope>NUCLEOTIDE SEQUENCE [LARGE SCALE GENOMIC DNA]</scope>
    <source>
        <strain evidence="11">Pr102</strain>
    </source>
</reference>
<dbReference type="PANTHER" id="PTHR12271:SF40">
    <property type="entry name" value="POLY(A) RNA POLYMERASE GLD2"/>
    <property type="match status" value="1"/>
</dbReference>
<keyword evidence="6" id="KW-0479">Metal-binding</keyword>
<evidence type="ECO:0000259" key="9">
    <source>
        <dbReference type="Pfam" id="PF22600"/>
    </source>
</evidence>